<dbReference type="RefSeq" id="WP_092171902.1">
    <property type="nucleotide sequence ID" value="NZ_FNZH01000002.1"/>
</dbReference>
<sequence length="60" mass="7472">MGSFRNIIVIRREGQEEFWSNLKLLCKHHPEFSYEYIKSWKFPFEYKGWSFRKVEVNKKV</sequence>
<dbReference type="STRING" id="1416801.SAMN05192553_102672"/>
<name>A0A1H6WFE4_9BACT</name>
<dbReference type="EMBL" id="FNZH01000002">
    <property type="protein sequence ID" value="SEJ15731.1"/>
    <property type="molecule type" value="Genomic_DNA"/>
</dbReference>
<accession>A0A1H6WFE4</accession>
<proteinExistence type="predicted"/>
<gene>
    <name evidence="1" type="ORF">SAMN05192553_102672</name>
</gene>
<keyword evidence="2" id="KW-1185">Reference proteome</keyword>
<dbReference type="Proteomes" id="UP000199403">
    <property type="component" value="Unassembled WGS sequence"/>
</dbReference>
<evidence type="ECO:0000313" key="1">
    <source>
        <dbReference type="EMBL" id="SEJ15731.1"/>
    </source>
</evidence>
<evidence type="ECO:0000313" key="2">
    <source>
        <dbReference type="Proteomes" id="UP000199403"/>
    </source>
</evidence>
<organism evidence="1 2">
    <name type="scientific">Cyclobacterium xiamenense</name>
    <dbReference type="NCBI Taxonomy" id="1297121"/>
    <lineage>
        <taxon>Bacteria</taxon>
        <taxon>Pseudomonadati</taxon>
        <taxon>Bacteroidota</taxon>
        <taxon>Cytophagia</taxon>
        <taxon>Cytophagales</taxon>
        <taxon>Cyclobacteriaceae</taxon>
        <taxon>Cyclobacterium</taxon>
    </lineage>
</organism>
<reference evidence="2" key="1">
    <citation type="submission" date="2016-10" db="EMBL/GenBank/DDBJ databases">
        <authorList>
            <person name="Varghese N."/>
            <person name="Submissions S."/>
        </authorList>
    </citation>
    <scope>NUCLEOTIDE SEQUENCE [LARGE SCALE GENOMIC DNA]</scope>
    <source>
        <strain evidence="2">IBRC-M 10761</strain>
    </source>
</reference>
<protein>
    <submittedName>
        <fullName evidence="1">Uncharacterized protein</fullName>
    </submittedName>
</protein>
<dbReference type="OrthoDB" id="840393at2"/>
<dbReference type="AlphaFoldDB" id="A0A1H6WFE4"/>